<gene>
    <name evidence="10" type="ORF">KC19_2G081400</name>
</gene>
<dbReference type="GO" id="GO:0003924">
    <property type="term" value="F:GTPase activity"/>
    <property type="evidence" value="ECO:0007669"/>
    <property type="project" value="InterPro"/>
</dbReference>
<dbReference type="AlphaFoldDB" id="A0A8T0IUA2"/>
<dbReference type="CDD" id="cd01887">
    <property type="entry name" value="IF2_eIF5B"/>
    <property type="match status" value="1"/>
</dbReference>
<evidence type="ECO:0000256" key="7">
    <source>
        <dbReference type="ARBA" id="ARBA00044105"/>
    </source>
</evidence>
<dbReference type="PANTHER" id="PTHR43381:SF5">
    <property type="entry name" value="TR-TYPE G DOMAIN-CONTAINING PROTEIN"/>
    <property type="match status" value="1"/>
</dbReference>
<dbReference type="NCBIfam" id="TIGR00487">
    <property type="entry name" value="IF-2"/>
    <property type="match status" value="1"/>
</dbReference>
<proteinExistence type="inferred from homology"/>
<keyword evidence="11" id="KW-1185">Reference proteome</keyword>
<organism evidence="10 11">
    <name type="scientific">Ceratodon purpureus</name>
    <name type="common">Fire moss</name>
    <name type="synonym">Dicranum purpureum</name>
    <dbReference type="NCBI Taxonomy" id="3225"/>
    <lineage>
        <taxon>Eukaryota</taxon>
        <taxon>Viridiplantae</taxon>
        <taxon>Streptophyta</taxon>
        <taxon>Embryophyta</taxon>
        <taxon>Bryophyta</taxon>
        <taxon>Bryophytina</taxon>
        <taxon>Bryopsida</taxon>
        <taxon>Dicranidae</taxon>
        <taxon>Pseudoditrichales</taxon>
        <taxon>Ditrichaceae</taxon>
        <taxon>Ceratodon</taxon>
    </lineage>
</organism>
<dbReference type="Pfam" id="PF00009">
    <property type="entry name" value="GTP_EFTU"/>
    <property type="match status" value="1"/>
</dbReference>
<dbReference type="FunFam" id="2.40.30.10:FF:000054">
    <property type="entry name" value="Translation initiation factor IF-2"/>
    <property type="match status" value="1"/>
</dbReference>
<keyword evidence="3" id="KW-0547">Nucleotide-binding</keyword>
<evidence type="ECO:0000256" key="2">
    <source>
        <dbReference type="ARBA" id="ARBA00022540"/>
    </source>
</evidence>
<dbReference type="Gene3D" id="3.40.50.10050">
    <property type="entry name" value="Translation initiation factor IF- 2, domain 3"/>
    <property type="match status" value="1"/>
</dbReference>
<name>A0A8T0IUA2_CERPU</name>
<evidence type="ECO:0000256" key="1">
    <source>
        <dbReference type="ARBA" id="ARBA00007733"/>
    </source>
</evidence>
<evidence type="ECO:0000256" key="3">
    <source>
        <dbReference type="ARBA" id="ARBA00022741"/>
    </source>
</evidence>
<comment type="similarity">
    <text evidence="1">Belongs to the TRAFAC class translation factor GTPase superfamily. Classic translation factor GTPase family. IF-2 subfamily.</text>
</comment>
<dbReference type="SUPFAM" id="SSF50447">
    <property type="entry name" value="Translation proteins"/>
    <property type="match status" value="2"/>
</dbReference>
<dbReference type="InterPro" id="IPR027417">
    <property type="entry name" value="P-loop_NTPase"/>
</dbReference>
<dbReference type="NCBIfam" id="TIGR00231">
    <property type="entry name" value="small_GTP"/>
    <property type="match status" value="1"/>
</dbReference>
<evidence type="ECO:0000313" key="11">
    <source>
        <dbReference type="Proteomes" id="UP000822688"/>
    </source>
</evidence>
<feature type="domain" description="Tr-type G" evidence="9">
    <location>
        <begin position="518"/>
        <end position="691"/>
    </location>
</feature>
<dbReference type="Pfam" id="PF11987">
    <property type="entry name" value="IF-2"/>
    <property type="match status" value="1"/>
</dbReference>
<dbReference type="Pfam" id="PF04760">
    <property type="entry name" value="IF2_N"/>
    <property type="match status" value="1"/>
</dbReference>
<evidence type="ECO:0000256" key="5">
    <source>
        <dbReference type="ARBA" id="ARBA00023134"/>
    </source>
</evidence>
<dbReference type="GO" id="GO:0005737">
    <property type="term" value="C:cytoplasm"/>
    <property type="evidence" value="ECO:0007669"/>
    <property type="project" value="TreeGrafter"/>
</dbReference>
<dbReference type="Gene3D" id="3.40.50.300">
    <property type="entry name" value="P-loop containing nucleotide triphosphate hydrolases"/>
    <property type="match status" value="1"/>
</dbReference>
<dbReference type="PRINTS" id="PR00315">
    <property type="entry name" value="ELONGATNFCT"/>
</dbReference>
<dbReference type="GO" id="GO:0003743">
    <property type="term" value="F:translation initiation factor activity"/>
    <property type="evidence" value="ECO:0007669"/>
    <property type="project" value="UniProtKB-KW"/>
</dbReference>
<dbReference type="InterPro" id="IPR044145">
    <property type="entry name" value="IF2_II"/>
</dbReference>
<dbReference type="InterPro" id="IPR053905">
    <property type="entry name" value="EF-G-like_DII"/>
</dbReference>
<evidence type="ECO:0000256" key="6">
    <source>
        <dbReference type="ARBA" id="ARBA00025162"/>
    </source>
</evidence>
<feature type="compositionally biased region" description="Low complexity" evidence="8">
    <location>
        <begin position="328"/>
        <end position="348"/>
    </location>
</feature>
<keyword evidence="2" id="KW-0396">Initiation factor</keyword>
<dbReference type="FunFam" id="3.40.50.300:FF:000019">
    <property type="entry name" value="Translation initiation factor IF-2"/>
    <property type="match status" value="1"/>
</dbReference>
<protein>
    <recommendedName>
        <fullName evidence="7">Translation initiation factor IF-2, chloroplastic</fullName>
    </recommendedName>
</protein>
<sequence>MAANPAMASLGASQVMEIAGSRTMCSGASVMRVGWRGDVSSCVMYGSVRSGCGKLVCRSLLGRRSSGALAGARVRRLLLASRHLTYAVSVSTESSVAVKALDGGDGDGDALVSKPVMTLQAPESESVGLKGPPLKPAPKPVAQGFEGNSKGEGIRGENGAMSLKGPPRPMVRVNRSPVTRPQPSLGEILENVEKLGPSEAGARGAGAGRGAPVRARPLTTQPGAWKAGDKIRTKAERERDAAVAAEAAAAAAAERRAQLGESSDAQASTSDSEILRTQRPRMQLNTLAKPVVRPAPVAERRGPVLKDVGASGPRLRDVGAGPILKDVGAGPRSQSSRSPAPAPASAGPAGPPKPFAKSAIKGKEDWRKKATNSVSDGAKRRVSARNKDSMDGVADLMGGKTARRGGRKMSKASRKAIRLEAARLAAPVKAEILEVGPEGMSCQELAEALAVNDSEIVKVLFMKGIGITVNQTLDEETVKLICNEFEVEVVEAGTIRVEDLAKKSNVFLDDEDLDHLVPRPPVVTIMGHVDHGKTSLLDFIRKTKVAAGEAGGITQGIGAYSINVMVEDELQACVFLDTPGHEAFSAMRARGARVTDIAVIVVAADDGVRPQTLEAIAHAKAADVPIVIAINKIDKEGANPQVVMQELSSHGLMPEEWGGDTPMVQVSAKKGTNIDTLLENIVLVAELQELKANPDREAMGTVIEASLDKARGPLATLLVQNGTLRVGDVVLCGESYGKVRALMDYTGSRVDEAGPSTAVQILGLSQVPVAGEEFEIVDSLEKARSKASDHAEIMRSSRLAAQAGEGKVTLHSFANAVAASAETGVERHQLNVVLKVDAQGSVEAIREVLQGLPQDTVALRFLMQSTGEISASDVDLALASGAVVVGFNVGVQASVQAQAESEGVEIRLYRVIYDLVDDIRKAMEGLLEDVEEEVPIGEAEVRAVFGAGSGKVAGCMVTEGKLLKGSGLRIMRGNTSVHVGTINSLRRVKELAKEVAAGLECGVGAEGFDEWQEGDKIMAFKLVAKKRTLEDASVTVNAAVNSLTFNNEART</sequence>
<dbReference type="SUPFAM" id="SSF52156">
    <property type="entry name" value="Initiation factor IF2/eIF5b, domain 3"/>
    <property type="match status" value="1"/>
</dbReference>
<feature type="region of interest" description="Disordered" evidence="8">
    <location>
        <begin position="124"/>
        <end position="183"/>
    </location>
</feature>
<evidence type="ECO:0000256" key="4">
    <source>
        <dbReference type="ARBA" id="ARBA00022917"/>
    </source>
</evidence>
<evidence type="ECO:0000259" key="9">
    <source>
        <dbReference type="PROSITE" id="PS51722"/>
    </source>
</evidence>
<dbReference type="InterPro" id="IPR006847">
    <property type="entry name" value="IF2_N"/>
</dbReference>
<feature type="region of interest" description="Disordered" evidence="8">
    <location>
        <begin position="198"/>
        <end position="412"/>
    </location>
</feature>
<dbReference type="InterPro" id="IPR023115">
    <property type="entry name" value="TIF_IF2_dom3"/>
</dbReference>
<dbReference type="EMBL" id="CM026422">
    <property type="protein sequence ID" value="KAG0586311.1"/>
    <property type="molecule type" value="Genomic_DNA"/>
</dbReference>
<feature type="compositionally biased region" description="Low complexity" evidence="8">
    <location>
        <begin position="242"/>
        <end position="252"/>
    </location>
</feature>
<comment type="caution">
    <text evidence="10">The sequence shown here is derived from an EMBL/GenBank/DDBJ whole genome shotgun (WGS) entry which is preliminary data.</text>
</comment>
<dbReference type="GO" id="GO:0005525">
    <property type="term" value="F:GTP binding"/>
    <property type="evidence" value="ECO:0007669"/>
    <property type="project" value="UniProtKB-KW"/>
</dbReference>
<comment type="function">
    <text evidence="6">One of the essential components for the initiation of protein synthesis. Protects formylmethionyl-tRNA from spontaneous hydrolysis and promotes its binding to the 30S ribosomal subunits. Also involved in the hydrolysis of GTP during the formation of the 70S ribosomal complex.</text>
</comment>
<feature type="compositionally biased region" description="Polar residues" evidence="8">
    <location>
        <begin position="260"/>
        <end position="272"/>
    </location>
</feature>
<dbReference type="HAMAP" id="MF_00100_B">
    <property type="entry name" value="IF_2_B"/>
    <property type="match status" value="1"/>
</dbReference>
<dbReference type="SUPFAM" id="SSF52540">
    <property type="entry name" value="P-loop containing nucleoside triphosphate hydrolases"/>
    <property type="match status" value="1"/>
</dbReference>
<keyword evidence="4" id="KW-0648">Protein biosynthesis</keyword>
<dbReference type="PROSITE" id="PS51722">
    <property type="entry name" value="G_TR_2"/>
    <property type="match status" value="1"/>
</dbReference>
<dbReference type="Pfam" id="PF22042">
    <property type="entry name" value="EF-G_D2"/>
    <property type="match status" value="1"/>
</dbReference>
<feature type="compositionally biased region" description="Basic residues" evidence="8">
    <location>
        <begin position="401"/>
        <end position="412"/>
    </location>
</feature>
<dbReference type="CDD" id="cd03692">
    <property type="entry name" value="mtIF2_IVc"/>
    <property type="match status" value="1"/>
</dbReference>
<dbReference type="InterPro" id="IPR005225">
    <property type="entry name" value="Small_GTP-bd"/>
</dbReference>
<evidence type="ECO:0000313" key="10">
    <source>
        <dbReference type="EMBL" id="KAG0586311.1"/>
    </source>
</evidence>
<dbReference type="InterPro" id="IPR015760">
    <property type="entry name" value="TIF_IF2"/>
</dbReference>
<dbReference type="InterPro" id="IPR000795">
    <property type="entry name" value="T_Tr_GTP-bd_dom"/>
</dbReference>
<dbReference type="CDD" id="cd03702">
    <property type="entry name" value="IF2_mtIF2_II"/>
    <property type="match status" value="1"/>
</dbReference>
<dbReference type="FunFam" id="2.40.30.10:FF:000008">
    <property type="entry name" value="Translation initiation factor IF-2"/>
    <property type="match status" value="1"/>
</dbReference>
<dbReference type="InterPro" id="IPR000178">
    <property type="entry name" value="TF_IF2_bacterial-like"/>
</dbReference>
<dbReference type="Gene3D" id="2.40.30.10">
    <property type="entry name" value="Translation factors"/>
    <property type="match status" value="2"/>
</dbReference>
<dbReference type="PROSITE" id="PS01176">
    <property type="entry name" value="IF2"/>
    <property type="match status" value="1"/>
</dbReference>
<dbReference type="InterPro" id="IPR036925">
    <property type="entry name" value="TIF_IF2_dom3_sf"/>
</dbReference>
<reference evidence="10" key="1">
    <citation type="submission" date="2020-06" db="EMBL/GenBank/DDBJ databases">
        <title>WGS assembly of Ceratodon purpureus strain R40.</title>
        <authorList>
            <person name="Carey S.B."/>
            <person name="Jenkins J."/>
            <person name="Shu S."/>
            <person name="Lovell J.T."/>
            <person name="Sreedasyam A."/>
            <person name="Maumus F."/>
            <person name="Tiley G.P."/>
            <person name="Fernandez-Pozo N."/>
            <person name="Barry K."/>
            <person name="Chen C."/>
            <person name="Wang M."/>
            <person name="Lipzen A."/>
            <person name="Daum C."/>
            <person name="Saski C.A."/>
            <person name="Payton A.C."/>
            <person name="Mcbreen J.C."/>
            <person name="Conrad R.E."/>
            <person name="Kollar L.M."/>
            <person name="Olsson S."/>
            <person name="Huttunen S."/>
            <person name="Landis J.B."/>
            <person name="Wickett N.J."/>
            <person name="Johnson M.G."/>
            <person name="Rensing S.A."/>
            <person name="Grimwood J."/>
            <person name="Schmutz J."/>
            <person name="Mcdaniel S.F."/>
        </authorList>
    </citation>
    <scope>NUCLEOTIDE SEQUENCE</scope>
    <source>
        <strain evidence="10">R40</strain>
    </source>
</reference>
<dbReference type="Proteomes" id="UP000822688">
    <property type="component" value="Chromosome 2"/>
</dbReference>
<dbReference type="InterPro" id="IPR009000">
    <property type="entry name" value="Transl_B-barrel_sf"/>
</dbReference>
<dbReference type="FunFam" id="3.40.50.10050:FF:000001">
    <property type="entry name" value="Translation initiation factor IF-2"/>
    <property type="match status" value="1"/>
</dbReference>
<accession>A0A8T0IUA2</accession>
<keyword evidence="5" id="KW-0342">GTP-binding</keyword>
<feature type="compositionally biased region" description="Basic and acidic residues" evidence="8">
    <location>
        <begin position="227"/>
        <end position="241"/>
    </location>
</feature>
<dbReference type="PANTHER" id="PTHR43381">
    <property type="entry name" value="TRANSLATION INITIATION FACTOR IF-2-RELATED"/>
    <property type="match status" value="1"/>
</dbReference>
<evidence type="ECO:0000256" key="8">
    <source>
        <dbReference type="SAM" id="MobiDB-lite"/>
    </source>
</evidence>